<feature type="region of interest" description="Disordered" evidence="1">
    <location>
        <begin position="479"/>
        <end position="636"/>
    </location>
</feature>
<feature type="compositionally biased region" description="Basic and acidic residues" evidence="1">
    <location>
        <begin position="510"/>
        <end position="520"/>
    </location>
</feature>
<feature type="compositionally biased region" description="Acidic residues" evidence="1">
    <location>
        <begin position="380"/>
        <end position="391"/>
    </location>
</feature>
<feature type="compositionally biased region" description="Basic and acidic residues" evidence="1">
    <location>
        <begin position="857"/>
        <end position="873"/>
    </location>
</feature>
<feature type="compositionally biased region" description="Low complexity" evidence="1">
    <location>
        <begin position="719"/>
        <end position="729"/>
    </location>
</feature>
<name>A0AAD5ZSY1_9POAL</name>
<dbReference type="PANTHER" id="PTHR16897:SF2">
    <property type="entry name" value="OS03G0226600 PROTEIN"/>
    <property type="match status" value="1"/>
</dbReference>
<organism evidence="2 3">
    <name type="scientific">Rhynchospora tenuis</name>
    <dbReference type="NCBI Taxonomy" id="198213"/>
    <lineage>
        <taxon>Eukaryota</taxon>
        <taxon>Viridiplantae</taxon>
        <taxon>Streptophyta</taxon>
        <taxon>Embryophyta</taxon>
        <taxon>Tracheophyta</taxon>
        <taxon>Spermatophyta</taxon>
        <taxon>Magnoliopsida</taxon>
        <taxon>Liliopsida</taxon>
        <taxon>Poales</taxon>
        <taxon>Cyperaceae</taxon>
        <taxon>Cyperoideae</taxon>
        <taxon>Rhynchosporeae</taxon>
        <taxon>Rhynchospora</taxon>
    </lineage>
</organism>
<evidence type="ECO:0000313" key="3">
    <source>
        <dbReference type="Proteomes" id="UP001210211"/>
    </source>
</evidence>
<comment type="caution">
    <text evidence="2">The sequence shown here is derived from an EMBL/GenBank/DDBJ whole genome shotgun (WGS) entry which is preliminary data.</text>
</comment>
<feature type="compositionally biased region" description="Basic and acidic residues" evidence="1">
    <location>
        <begin position="392"/>
        <end position="411"/>
    </location>
</feature>
<protein>
    <recommendedName>
        <fullName evidence="4">Stress response protein NST1</fullName>
    </recommendedName>
</protein>
<proteinExistence type="predicted"/>
<feature type="compositionally biased region" description="Low complexity" evidence="1">
    <location>
        <begin position="802"/>
        <end position="837"/>
    </location>
</feature>
<sequence length="1118" mass="126291">MPGIWSRHRDEITIDRLQKFWGELPTQARRSLLRIDKQALFEQARKNLYCSRCNGLLLESFTQIVMYGKSLQQHHEGSLVNSLDLDDEEAQDPAVHPWGGLAATKDGLLTLLECFINSRSLRPLQNVFDSARAREREREMLYPDACGGEGRGWISQGSGGSITGYGRGHGTRETCALHTARLSCDTLMDFWSALGDETRASLLQMKEEDFIERLMYRFDSKRFCRDCRRNVIREFKELKELKRMRREPRCTSWFCGPDTAFHYEVSDSSVQADWHELFSEGKYHHFDWAVGTGEGKGDILDYQDVGMNRKVLHTGLDLTSVSTCYISLRACRLDGRITELSVKAHALKGQLCVHRRLIVGDGFVSITKGDSMRQFFEHAEEAEEEDEEDAMERDGSDMDGDGSHPQKHAKSPELAREFLLDAATVIFKEQVEKAFREGTARQNAHSVFVSLALKLLEDRVHVACKEIITLEKQTKLLEEEEKEKREEEERKERRRNKEREKKLRRKERLKGKESRDKETEGEAETESNLLELRSPCDEEVSPESEKHSQFLESAEESESPLEYSEIMPHSTEIPTKEEGESSRDHSEYHQCQVDANESFILEQSKSTRRRLKYSNDPGNRNPVAKKSNRSSELPYRSRSRYEYHSCGCGDRGQDGAYHQQSYKPRQPYYRSVKFSNSGYISDNFTLQKVSGVGNGVTSKKDPTPKQVWEPMDSRKKIHTASTNSSTTSNKDFKVDISDKADCCSNEENMCQKHKQDENERQFGDVNHRESCDLELQGRQDMCTGYNTSSGSPVNHSHDLDNCSSCPSEGDSSLSSSSGPHHESSSSTSDSEDASQQSDGRDIPTCTSEKNDSIFPKDPPKEVESELPLKKDSAHTCGVLTSPPEKENGAGLQVSQVTSEGENETKPLHMRNGVLPVHTQPVHGAAYYPSVGLGYHNQPVPNSWAGPTNGYPFSQPSHYPYPSHHFGYGITMQYAAPVVHPFPTTAPSFGLNQQPPVYKQYGPRDNTMASHPGLGPSGVDPIGNRRVLPPQNPNLERRAVNPTSQVPMRPSSNLMKNNGEKLQKEEPSHFSLFHYGGPMGCRDQLKLNDGKNGGRQCAREDNDVKEYNLFSSKGSFSFL</sequence>
<dbReference type="PANTHER" id="PTHR16897">
    <property type="entry name" value="OS10G0105400 PROTEIN"/>
    <property type="match status" value="1"/>
</dbReference>
<feature type="region of interest" description="Disordered" evidence="1">
    <location>
        <begin position="378"/>
        <end position="411"/>
    </location>
</feature>
<dbReference type="Proteomes" id="UP001210211">
    <property type="component" value="Unassembled WGS sequence"/>
</dbReference>
<feature type="compositionally biased region" description="Basic and acidic residues" evidence="1">
    <location>
        <begin position="574"/>
        <end position="588"/>
    </location>
</feature>
<feature type="region of interest" description="Disordered" evidence="1">
    <location>
        <begin position="694"/>
        <end position="732"/>
    </location>
</feature>
<feature type="region of interest" description="Disordered" evidence="1">
    <location>
        <begin position="801"/>
        <end position="890"/>
    </location>
</feature>
<reference evidence="2 3" key="1">
    <citation type="journal article" date="2022" name="Cell">
        <title>Repeat-based holocentromeres influence genome architecture and karyotype evolution.</title>
        <authorList>
            <person name="Hofstatter P.G."/>
            <person name="Thangavel G."/>
            <person name="Lux T."/>
            <person name="Neumann P."/>
            <person name="Vondrak T."/>
            <person name="Novak P."/>
            <person name="Zhang M."/>
            <person name="Costa L."/>
            <person name="Castellani M."/>
            <person name="Scott A."/>
            <person name="Toegelov H."/>
            <person name="Fuchs J."/>
            <person name="Mata-Sucre Y."/>
            <person name="Dias Y."/>
            <person name="Vanzela A.L.L."/>
            <person name="Huettel B."/>
            <person name="Almeida C.C.S."/>
            <person name="Simkova H."/>
            <person name="Souza G."/>
            <person name="Pedrosa-Harand A."/>
            <person name="Macas J."/>
            <person name="Mayer K.F.X."/>
            <person name="Houben A."/>
            <person name="Marques A."/>
        </authorList>
    </citation>
    <scope>NUCLEOTIDE SEQUENCE [LARGE SCALE GENOMIC DNA]</scope>
    <source>
        <strain evidence="2">RhyTen1mFocal</strain>
    </source>
</reference>
<evidence type="ECO:0008006" key="4">
    <source>
        <dbReference type="Google" id="ProtNLM"/>
    </source>
</evidence>
<keyword evidence="3" id="KW-1185">Reference proteome</keyword>
<evidence type="ECO:0000313" key="2">
    <source>
        <dbReference type="EMBL" id="KAJ3703504.1"/>
    </source>
</evidence>
<dbReference type="AlphaFoldDB" id="A0AAD5ZSY1"/>
<evidence type="ECO:0000256" key="1">
    <source>
        <dbReference type="SAM" id="MobiDB-lite"/>
    </source>
</evidence>
<dbReference type="EMBL" id="JAMRDG010000001">
    <property type="protein sequence ID" value="KAJ3703504.1"/>
    <property type="molecule type" value="Genomic_DNA"/>
</dbReference>
<feature type="compositionally biased region" description="Basic and acidic residues" evidence="1">
    <location>
        <begin position="479"/>
        <end position="501"/>
    </location>
</feature>
<accession>A0AAD5ZSY1</accession>
<gene>
    <name evidence="2" type="ORF">LUZ61_007209</name>
</gene>